<comment type="subcellular location">
    <subcellularLocation>
        <location evidence="1">Cell membrane</location>
        <topology evidence="1">Single-pass type II membrane protein</topology>
    </subcellularLocation>
</comment>
<evidence type="ECO:0000256" key="6">
    <source>
        <dbReference type="ARBA" id="ARBA00023186"/>
    </source>
</evidence>
<dbReference type="SUPFAM" id="SSF48452">
    <property type="entry name" value="TPR-like"/>
    <property type="match status" value="1"/>
</dbReference>
<comment type="similarity">
    <text evidence="7">Belongs to the YfgM family.</text>
</comment>
<keyword evidence="3 9" id="KW-0812">Transmembrane</keyword>
<evidence type="ECO:0000259" key="10">
    <source>
        <dbReference type="Pfam" id="PF09976"/>
    </source>
</evidence>
<evidence type="ECO:0000256" key="3">
    <source>
        <dbReference type="ARBA" id="ARBA00022692"/>
    </source>
</evidence>
<proteinExistence type="inferred from homology"/>
<dbReference type="PANTHER" id="PTHR38035">
    <property type="entry name" value="UPF0070 PROTEIN YFGM"/>
    <property type="match status" value="1"/>
</dbReference>
<gene>
    <name evidence="11" type="ORF">NCTC13336_01705</name>
</gene>
<dbReference type="Pfam" id="PF09976">
    <property type="entry name" value="TPR_21"/>
    <property type="match status" value="1"/>
</dbReference>
<keyword evidence="5 9" id="KW-0472">Membrane</keyword>
<keyword evidence="2" id="KW-1003">Cell membrane</keyword>
<dbReference type="GO" id="GO:0044877">
    <property type="term" value="F:protein-containing complex binding"/>
    <property type="evidence" value="ECO:0007669"/>
    <property type="project" value="InterPro"/>
</dbReference>
<dbReference type="EMBL" id="UGJJ01000002">
    <property type="protein sequence ID" value="STR02824.1"/>
    <property type="molecule type" value="Genomic_DNA"/>
</dbReference>
<dbReference type="AlphaFoldDB" id="A0A377R3N4"/>
<evidence type="ECO:0000256" key="4">
    <source>
        <dbReference type="ARBA" id="ARBA00022989"/>
    </source>
</evidence>
<evidence type="ECO:0000313" key="12">
    <source>
        <dbReference type="Proteomes" id="UP000254293"/>
    </source>
</evidence>
<evidence type="ECO:0000313" key="11">
    <source>
        <dbReference type="EMBL" id="STR02824.1"/>
    </source>
</evidence>
<feature type="domain" description="Ancillary SecYEG translocon subunit/Cell division coordinator CpoB TPR" evidence="10">
    <location>
        <begin position="15"/>
        <end position="207"/>
    </location>
</feature>
<sequence>MAAHIDEQQELENFKDFWRNWGRWLFAALLAGAAGYFAWVMYQQNQKTKNGEAASALAALVGKAQNSKDEKAVQSDLAGLQQNYPSSISAAQATMMVAAEAFDKGRFDEAEKQLLWVMRNQKEPFVQALAVQRLATVQMEQKKYDAALATLNTPTDAAFANIIQETRGDVYAAQGKNKEAAAAYKQALDKTAQDAPGRELLQLKAEATQ</sequence>
<evidence type="ECO:0000256" key="2">
    <source>
        <dbReference type="ARBA" id="ARBA00022475"/>
    </source>
</evidence>
<dbReference type="OrthoDB" id="8521102at2"/>
<dbReference type="RefSeq" id="WP_115308707.1">
    <property type="nucleotide sequence ID" value="NZ_CP091516.1"/>
</dbReference>
<feature type="transmembrane region" description="Helical" evidence="9">
    <location>
        <begin position="21"/>
        <end position="42"/>
    </location>
</feature>
<keyword evidence="12" id="KW-1185">Reference proteome</keyword>
<keyword evidence="6" id="KW-0143">Chaperone</keyword>
<evidence type="ECO:0000256" key="8">
    <source>
        <dbReference type="ARBA" id="ARBA00024235"/>
    </source>
</evidence>
<dbReference type="InterPro" id="IPR026039">
    <property type="entry name" value="YfgM"/>
</dbReference>
<protein>
    <recommendedName>
        <fullName evidence="8">Ancillary SecYEG translocon subunit</fullName>
    </recommendedName>
</protein>
<accession>A0A377R3N4</accession>
<dbReference type="GO" id="GO:0005886">
    <property type="term" value="C:plasma membrane"/>
    <property type="evidence" value="ECO:0007669"/>
    <property type="project" value="UniProtKB-SubCell"/>
</dbReference>
<evidence type="ECO:0000256" key="5">
    <source>
        <dbReference type="ARBA" id="ARBA00023136"/>
    </source>
</evidence>
<keyword evidence="4 9" id="KW-1133">Transmembrane helix</keyword>
<name>A0A377R3N4_9NEIS</name>
<evidence type="ECO:0000256" key="7">
    <source>
        <dbReference type="ARBA" id="ARBA00024197"/>
    </source>
</evidence>
<dbReference type="PIRSF" id="PIRSF006170">
    <property type="entry name" value="YfgM"/>
    <property type="match status" value="1"/>
</dbReference>
<dbReference type="Gene3D" id="1.25.40.10">
    <property type="entry name" value="Tetratricopeptide repeat domain"/>
    <property type="match status" value="1"/>
</dbReference>
<dbReference type="InterPro" id="IPR011990">
    <property type="entry name" value="TPR-like_helical_dom_sf"/>
</dbReference>
<organism evidence="11 12">
    <name type="scientific">Kingella potus</name>
    <dbReference type="NCBI Taxonomy" id="265175"/>
    <lineage>
        <taxon>Bacteria</taxon>
        <taxon>Pseudomonadati</taxon>
        <taxon>Pseudomonadota</taxon>
        <taxon>Betaproteobacteria</taxon>
        <taxon>Neisseriales</taxon>
        <taxon>Neisseriaceae</taxon>
        <taxon>Kingella</taxon>
    </lineage>
</organism>
<dbReference type="InterPro" id="IPR018704">
    <property type="entry name" value="SecYEG/CpoB_TPR"/>
</dbReference>
<dbReference type="Proteomes" id="UP000254293">
    <property type="component" value="Unassembled WGS sequence"/>
</dbReference>
<evidence type="ECO:0000256" key="9">
    <source>
        <dbReference type="SAM" id="Phobius"/>
    </source>
</evidence>
<reference evidence="11 12" key="1">
    <citation type="submission" date="2018-06" db="EMBL/GenBank/DDBJ databases">
        <authorList>
            <consortium name="Pathogen Informatics"/>
            <person name="Doyle S."/>
        </authorList>
    </citation>
    <scope>NUCLEOTIDE SEQUENCE [LARGE SCALE GENOMIC DNA]</scope>
    <source>
        <strain evidence="11 12">NCTC13336</strain>
    </source>
</reference>
<evidence type="ECO:0000256" key="1">
    <source>
        <dbReference type="ARBA" id="ARBA00004401"/>
    </source>
</evidence>
<dbReference type="PANTHER" id="PTHR38035:SF1">
    <property type="entry name" value="ANCILLARY SECYEG TRANSLOCON SUBUNIT"/>
    <property type="match status" value="1"/>
</dbReference>